<proteinExistence type="predicted"/>
<name>A0ACC2GP99_DALPE</name>
<dbReference type="EMBL" id="CM055737">
    <property type="protein sequence ID" value="KAJ8005533.1"/>
    <property type="molecule type" value="Genomic_DNA"/>
</dbReference>
<evidence type="ECO:0000313" key="2">
    <source>
        <dbReference type="Proteomes" id="UP001157502"/>
    </source>
</evidence>
<evidence type="ECO:0000313" key="1">
    <source>
        <dbReference type="EMBL" id="KAJ8005533.1"/>
    </source>
</evidence>
<comment type="caution">
    <text evidence="1">The sequence shown here is derived from an EMBL/GenBank/DDBJ whole genome shotgun (WGS) entry which is preliminary data.</text>
</comment>
<gene>
    <name evidence="1" type="ORF">DPEC_G00118940</name>
</gene>
<keyword evidence="2" id="KW-1185">Reference proteome</keyword>
<reference evidence="1" key="1">
    <citation type="submission" date="2021-05" db="EMBL/GenBank/DDBJ databases">
        <authorList>
            <person name="Pan Q."/>
            <person name="Jouanno E."/>
            <person name="Zahm M."/>
            <person name="Klopp C."/>
            <person name="Cabau C."/>
            <person name="Louis A."/>
            <person name="Berthelot C."/>
            <person name="Parey E."/>
            <person name="Roest Crollius H."/>
            <person name="Montfort J."/>
            <person name="Robinson-Rechavi M."/>
            <person name="Bouchez O."/>
            <person name="Lampietro C."/>
            <person name="Lopez Roques C."/>
            <person name="Donnadieu C."/>
            <person name="Postlethwait J."/>
            <person name="Bobe J."/>
            <person name="Dillon D."/>
            <person name="Chandos A."/>
            <person name="von Hippel F."/>
            <person name="Guiguen Y."/>
        </authorList>
    </citation>
    <scope>NUCLEOTIDE SEQUENCE</scope>
    <source>
        <strain evidence="1">YG-Jan2019</strain>
    </source>
</reference>
<sequence>MNNTSWRPESCQECHCYSDISICRAVSCPNPQCNYQKGERLRIPPNQCCPECLLSSHGSCQHEGSVYLHDSQWAASECQLCVCSDGGVSCGLRPCPPLSCPSDQTPFIPAGECCPKCARNGASCPWEGRVYRDGEEWKPAECSKCVCADGQPQCSTAECPPVTCNLHENLVIQPGHCCPQCVSKPCISAGTEYKHGEQWQKSVCTTCVCDQGQSRCHTHTCAPKACEKGQVRVQRTGQCCHECVVAKGSCMFEHTVRYHGDMWNSTGCEFCTCERGQVLCQRAQCARAECPTSEELVQLPGKCCSECRPIKHSCVYPDPLGTSGALPKDLVNLERWSEDPCRGCECVKGRVTCYLTSCPTCPLGTLAVPRPGTCCPQCTQGSCHRDCLTCSGTPNHCDSCRDSTSLLLDGRCVSHCPHGYYANGRVCKVCLSTCATCDDGFECTTCGENLLLDNRQCVTSCGPGSYQSHTQCLGCHASCSVCTGRSLHECLSCSDPSHLLMDGQCVPDCGLGYYIQKHTCYACDPSCATCYPDNPQCMSCHPGSAMHLGKCISQCPDQHYLDIQGYCRACHSSCGSCSGLSVSQCTSCPQGRSLQQGQCVEVCGEGLYQHHGACQSCHLSCRSCLGPLSSDCLTCLKPEEVLQPLTQNMEAPPPNGVCVVGCSSHFYSDAQNTCRECYPSCLECTGGSGQNCTSCAPPYILHEGGCAPSCPQGHTVQDNTCKGCHPSCQECSGLSQADCDSCPPLSNFLHGSCRTSCPEGQFLHPQGSCQECSSDCLRCAADLQTGVGNVCLWCKVAKTLLLGDHCVTRCPHGYYPWHGSCKRCHASCADCIGEGPLSCTSCPSPNVLLSSGLCGPACPLGYYADDSSQCRACDGQCLACETAGACTSCRDPSKVLLFGECQYDSCAHQYYLNSTTRVCTECDWSCNACTGPLRTDCLQCMEGHVLQEGLCIPHCSQGSYQDRERCFSCDNHCEVCKGPGQCGRCQSPYANLNGRCVSDCGRNYFLDSSLLLCTPCSSDCVVCEGMGRCTVCKQSTNLRDGYCTPDCGPGFYANKKTRTCHVNIHAPTLRVSGSLLVPIGGVIPLDTTILSAQDDDSPLESLLFQLLQTPSSGRLVVLQGGQETDLARDDTFSWAQLQGNHVRFSHDKDLARSDQFTLRVTDPQLFSQPEILHIQAVSMQPMQIITHNPLLVEGGETAIISQAVLHINDPDNSKDVLVMVLDPPLHGQLTHIHGNRPLSQFKIEALSREQVLYVHDGSPWKHDRMLLQVNDGHSYQNILLQVQIIQKSTQSPRLVSLPNTWVRDGGMVQLGKRYLRSEFKGASDDHIIYTIVPTKGSPKYGEVVLVPMAADGPVESWQPSLDDRSSTPTSSFSQQDVNEGAVWYRHFGNAGAGRLLEDTFQFQLSSEGSPDTLSDAQTFTIGVMPQLPGFPQLAPACDLQITALEDRVTVLTPLALSFVDSETPSEKLVYNITKPLPQGHGTIEHQDRPYTPASSFSQDDINQGRILYRPPLAAPHLQELYQYSFRGLPESLNLYFTVSDGDHTTPEMDFAIHLTNHHQPPVFEVLDPVLEVSLGGRAPIGGQQLAVTDDDTLPDELEFELVEGPAHGTLVRTELDSQTVMRNGNTFSFSDVTRNVLQYEHDGLSSDGDAITFSVTDGISMTTAVVQVLVLGVGGDGPRRDPDSRLSMVVPEKSSSIFRRKHLAYISDTTSDEKIRIQLVSVPMYGTLTSTGSNQNPQEMTEYSSFTMDDINKHRIRYITSFETGNQPVTDIFHFIVYDAENNRLDNQMCTITITSTQTHPPVVTVHSGIKVQEGGRVQLSTNHIIVSDLDTPKKDLLVWMISEPKYGYVENTRGKVGSIGGSNAQVISPEVPFTIDDLMTDHIFYVQNVQQKTGYYQDTISFYISDGTSQTEAFNVNIDIQQSVQNVEPVVSVNNIQVEENSGVVITNSSLSVLDQDTPDNDIIFTVIKKPAYGKLRRRQFYSQPLENGRVLSQGSTFTYQDVVDLLMAYVPDTASGGRDELAFSLTDGLHTHSGRLIFTMDVRRSEGPRTAVNRGLQLAAGSSSKITDQNLKGLDADSDNLKLRYVLTKDPPVGKLLLSKRGGPEQTDQLSVKGTMKSFTQEEVNEGRLEYSHSKGERGGTVSFKFNLVDPEGNKVIDQSFFISVLEDRLPPSVLVNKGLVLDENSMKKLSTLQLSATDVDIEPGELLYRITKPPALGHLEHSNNPGTRITSFTQADLASRSIQYVHTSEEEKYADEFSFAVSDGANEVAQTFYITIRPVDDSLPLLVVPGMRVQEGIRKTITEFELKATDADTEEDSITFTVIQVPRHGTIERTNNGQYYRQTSTFTMDDIYQNRISYNHDGSNSLKDRFTFTVADGTNVFFMVEEGDKEVITAAPQKFKIDILPVDDGTPRIVTNLGLQWLEYVDNKATNLISKKELLTVDPDTDDGQLIYEVTVEPKHGFLQNKLKPQQPITTFTQADINLGLIRYVLHEESVTETMDNFKFLVKDSKPNMVSDNLFHIQWSIISFQHNSYNVSEKAGTVSVTVKRTGNLNQYAIVLCRTEQGSATSSVDSRPGRHDYLEYAGQVQFDEREDTKVCSIMVQDDQVFEGVESFQVELSMPVYALLGPVTRASVNINDTEDEPTLQFDKKNYHANESTGFIYVPVERKGDTSSLVSALCYTVHKSALGSSVHALESGSDYKTRGMTRDNRVIFGPGVSMSTCDVKLIDDSEYELSEEFELHLSDPSENARIGVVKVAKVVIDGPNDASTVSLGNATFTFSEDIGTIEIPVLRHGSDLSSVTSVWCATRPSDPASATPGIDYIPSSKKVEFRAGRTMETCSITIMDDIQNPTLEGAESFVVFLSSPQGAVLLEPFEASVVITDNMDLPSMQFEKTAYRVKEMEGSLNIPVVRTGDLSVQSSVRCFTRTLSAVVMDDFQERRNTDDYRITFLKGEKVKNCSVNINDDSVFEPEEEFQVHLGTPLGDHWRGAMVGISDIVTVTITNDEDAPTIQFEQTSYQVREPPGPDGIEVLNIKVIRTGDLDRTSKVRCSTRDGSAQSGVDYNPKSRVLKFTPGMDHILFNVEILSNEDREWHESFSLVLGPDDPVEAVLGESGTATVTILDQEAAGSLILPATPIVVSLSDYDNVAEVSKEGSKKHPSPGYPLVCVTPCDPHYPKYSVMKELCEEAGINQSSVHFSWEVAAPTDTQGARSPFETVTDTTPYTGVNHMVLDSIYFSRRFHVRCVAQAREKSGHLGTPLRSNIATIGTEGSICHTPVTTGTARGFQAQSFIATLKYLDVKHKEHPNRIHISVQIPHQDGMLPLVSTMPLHNLHFLLSESVYRQQHICSNLVTLKQLQGVSEAGFLDDVTYDSISLGPGYDRPYQFNPHVREAKSILLYKHLNLKSCIWTFDAYYDMTELIDVCGGSVTADFQVRDSAQSFLTVQVPLYVSYIYVTAPRGWASLEHHTEMHFSFFYDTVLWRTVCIQTDSVLSARLQIIRIYIREDGRLVIEFKTHAKFRGQFVPEHHTLPGHKSHLMVPDHLGGVEFDMQLIWSAQSFDSPYQLWRATSSYSRKDYSGEYTVFLIPCTVQPTQPWIDPGDKPLSCTAHAPEKFQLPIAFQQTNRPVPVVYSLNTEFQLCNNDKVFLLNPSVADMSLAEMDYKGAFSMGQTLYGRVLWNPEQNLNGAYRLQLEKVYLCTGRDGYVPFFDPTGTLYNEGPQYGCIQPNKNLQHRFLLLDRKQPDACDQYFHDVPFEASFAPDITDLQPMTSMPGVDGFTMKVDALYKVEAGHQWYLQVIYVIGPESISGPRIQRSLTYQLAQNGDPGDQNQISGPSQSLGRARRDLVDRSGRLTLDESLIYDNEGDQMKNGTNMKTLRLEVPAASTYNPQMGGSVGGGVAALSLLLLFMLASCLLFRKCRSSKKTGEPCPSKPAEEYPLNTKVEVCLEKSLEKNFRSKNCTVRNVNLNLHRNHDNINSNLNGGAKVKQVNLEVKLQNNLHSDGTEEVHFSHSTDTGALCCEAIREVPGQHQTEISAGHNTFRMATLSTAGRGSVKPKADFNAKDDAAALNKAMKGLGTDEKTLIQVLTHRSSDQRQLICKAYQEATGKALVKDLMGELGGSFEDLLVALVTPPPVYDCQQVIKALKGVGTKTSVLIEIFVSRSNKQIKDLSDAYSKETKTILTEDLKKEISGDFATALLILVEGKRDESTKVDAAKATEDAKILYNAGEKKLGTDEAKFIDILCHRNILQLRQTLVEYNKVSGRSLQESIEGEMSGSLEHLLVAIVKCAQSVPAYLAEHLQQSMKGVGTDEGTLNRIMVCRSEIDLLDIRSEYKKLYKCSLHSAILSDNHGDYQQALINLCGGDDV</sequence>
<protein>
    <submittedName>
        <fullName evidence="1">Uncharacterized protein</fullName>
    </submittedName>
</protein>
<organism evidence="1 2">
    <name type="scientific">Dallia pectoralis</name>
    <name type="common">Alaska blackfish</name>
    <dbReference type="NCBI Taxonomy" id="75939"/>
    <lineage>
        <taxon>Eukaryota</taxon>
        <taxon>Metazoa</taxon>
        <taxon>Chordata</taxon>
        <taxon>Craniata</taxon>
        <taxon>Vertebrata</taxon>
        <taxon>Euteleostomi</taxon>
        <taxon>Actinopterygii</taxon>
        <taxon>Neopterygii</taxon>
        <taxon>Teleostei</taxon>
        <taxon>Protacanthopterygii</taxon>
        <taxon>Esociformes</taxon>
        <taxon>Umbridae</taxon>
        <taxon>Dallia</taxon>
    </lineage>
</organism>
<accession>A0ACC2GP99</accession>
<dbReference type="Proteomes" id="UP001157502">
    <property type="component" value="Chromosome 10"/>
</dbReference>